<comment type="caution">
    <text evidence="7">The sequence shown here is derived from an EMBL/GenBank/DDBJ whole genome shotgun (WGS) entry which is preliminary data.</text>
</comment>
<evidence type="ECO:0000256" key="5">
    <source>
        <dbReference type="ARBA" id="ARBA00023136"/>
    </source>
</evidence>
<dbReference type="AlphaFoldDB" id="A0A101V5P5"/>
<keyword evidence="3 6" id="KW-0812">Transmembrane</keyword>
<evidence type="ECO:0000313" key="7">
    <source>
        <dbReference type="EMBL" id="KUO22904.1"/>
    </source>
</evidence>
<evidence type="ECO:0000256" key="2">
    <source>
        <dbReference type="ARBA" id="ARBA00022448"/>
    </source>
</evidence>
<dbReference type="InterPro" id="IPR037272">
    <property type="entry name" value="SNS_sf"/>
</dbReference>
<feature type="transmembrane region" description="Helical" evidence="6">
    <location>
        <begin position="12"/>
        <end position="30"/>
    </location>
</feature>
<dbReference type="PANTHER" id="PTHR42948:SF1">
    <property type="entry name" value="TRANSPORTER"/>
    <property type="match status" value="1"/>
</dbReference>
<evidence type="ECO:0000256" key="4">
    <source>
        <dbReference type="ARBA" id="ARBA00022989"/>
    </source>
</evidence>
<protein>
    <recommendedName>
        <fullName evidence="9">Sodium-dependent transporter</fullName>
    </recommendedName>
</protein>
<keyword evidence="2" id="KW-0813">Transport</keyword>
<dbReference type="SUPFAM" id="SSF161070">
    <property type="entry name" value="SNF-like"/>
    <property type="match status" value="1"/>
</dbReference>
<proteinExistence type="predicted"/>
<dbReference type="PROSITE" id="PS50267">
    <property type="entry name" value="NA_NEUROTRAN_SYMP_3"/>
    <property type="match status" value="1"/>
</dbReference>
<keyword evidence="4 6" id="KW-1133">Transmembrane helix</keyword>
<evidence type="ECO:0000256" key="1">
    <source>
        <dbReference type="ARBA" id="ARBA00004141"/>
    </source>
</evidence>
<dbReference type="InterPro" id="IPR000175">
    <property type="entry name" value="Na/ntran_symport"/>
</dbReference>
<evidence type="ECO:0000313" key="8">
    <source>
        <dbReference type="Proteomes" id="UP000053260"/>
    </source>
</evidence>
<keyword evidence="8" id="KW-1185">Reference proteome</keyword>
<feature type="transmembrane region" description="Helical" evidence="6">
    <location>
        <begin position="36"/>
        <end position="53"/>
    </location>
</feature>
<dbReference type="STRING" id="909626.AQJ91_00800"/>
<gene>
    <name evidence="7" type="ORF">AQJ91_00800</name>
</gene>
<evidence type="ECO:0000256" key="6">
    <source>
        <dbReference type="SAM" id="Phobius"/>
    </source>
</evidence>
<sequence length="67" mass="7493">MAQQPREQWATRTGFLLTAIGSAIGLGNIWRSPAVAYENGGGAFIPLLVVRTRQRQRLGRRVRQQLC</sequence>
<keyword evidence="5 6" id="KW-0472">Membrane</keyword>
<evidence type="ECO:0000256" key="3">
    <source>
        <dbReference type="ARBA" id="ARBA00022692"/>
    </source>
</evidence>
<name>A0A101V5P5_9ACTN</name>
<evidence type="ECO:0008006" key="9">
    <source>
        <dbReference type="Google" id="ProtNLM"/>
    </source>
</evidence>
<dbReference type="Proteomes" id="UP000053260">
    <property type="component" value="Unassembled WGS sequence"/>
</dbReference>
<dbReference type="Pfam" id="PF00209">
    <property type="entry name" value="SNF"/>
    <property type="match status" value="1"/>
</dbReference>
<reference evidence="7 8" key="1">
    <citation type="submission" date="2015-10" db="EMBL/GenBank/DDBJ databases">
        <title>Draft genome sequence of Streptomyces sp. RV15, isolated from a marine sponge.</title>
        <authorList>
            <person name="Ruckert C."/>
            <person name="Abdelmohsen U.R."/>
            <person name="Winkler A."/>
            <person name="Hentschel U."/>
            <person name="Kalinowski J."/>
            <person name="Kampfer P."/>
            <person name="Glaeser S."/>
        </authorList>
    </citation>
    <scope>NUCLEOTIDE SEQUENCE [LARGE SCALE GENOMIC DNA]</scope>
    <source>
        <strain evidence="7 8">RV15</strain>
    </source>
</reference>
<dbReference type="PANTHER" id="PTHR42948">
    <property type="entry name" value="TRANSPORTER"/>
    <property type="match status" value="1"/>
</dbReference>
<comment type="subcellular location">
    <subcellularLocation>
        <location evidence="1">Membrane</location>
        <topology evidence="1">Multi-pass membrane protein</topology>
    </subcellularLocation>
</comment>
<dbReference type="EMBL" id="LMXB01000008">
    <property type="protein sequence ID" value="KUO22904.1"/>
    <property type="molecule type" value="Genomic_DNA"/>
</dbReference>
<accession>A0A101V5P5</accession>
<dbReference type="GO" id="GO:0016020">
    <property type="term" value="C:membrane"/>
    <property type="evidence" value="ECO:0007669"/>
    <property type="project" value="UniProtKB-SubCell"/>
</dbReference>
<organism evidence="7 8">
    <name type="scientific">Streptomyces dysideae</name>
    <dbReference type="NCBI Taxonomy" id="909626"/>
    <lineage>
        <taxon>Bacteria</taxon>
        <taxon>Bacillati</taxon>
        <taxon>Actinomycetota</taxon>
        <taxon>Actinomycetes</taxon>
        <taxon>Kitasatosporales</taxon>
        <taxon>Streptomycetaceae</taxon>
        <taxon>Streptomyces</taxon>
    </lineage>
</organism>